<sequence length="388" mass="40374">MSTSSAERPAYRSEWISAIQAALVLTIGMGFGRFAFTAIYPHMVNEGVLSLRGGSLAASANYAGYLVGALLAVRLRAHKAHWFCQLSILGTALCLAVLALLTSTWTIVAVRGVAGLFSALSMVAASLWLLEHRGHSWGAPLLYAGVGVGIAVSAELLVLAEASGLDSAGMWLMLGIATLMIGLMAAPAFLTGDRGEVAVEGLREMAPSNADTAIVAAWPLVLIYGLAGLGYIVTATYLPTLVKTAFPDLNPAHVWAVFGLGAAPSCYLWHRAHERLGTRHALRLNLIVQACGVALPVVFDSGAGYLLSALLVGSTFMGTVTIAMPAAQHAARQSGVNLLATMTLAYGIGQIIGPLLADGLYALSQTFNSSLLSAAAALVIATFISLRL</sequence>
<evidence type="ECO:0000256" key="5">
    <source>
        <dbReference type="SAM" id="Phobius"/>
    </source>
</evidence>
<comment type="caution">
    <text evidence="6">The sequence shown here is derived from an EMBL/GenBank/DDBJ whole genome shotgun (WGS) entry which is preliminary data.</text>
</comment>
<dbReference type="SUPFAM" id="SSF103473">
    <property type="entry name" value="MFS general substrate transporter"/>
    <property type="match status" value="1"/>
</dbReference>
<organism evidence="6 7">
    <name type="scientific">Thiorhodococcus fuscus</name>
    <dbReference type="NCBI Taxonomy" id="527200"/>
    <lineage>
        <taxon>Bacteria</taxon>
        <taxon>Pseudomonadati</taxon>
        <taxon>Pseudomonadota</taxon>
        <taxon>Gammaproteobacteria</taxon>
        <taxon>Chromatiales</taxon>
        <taxon>Chromatiaceae</taxon>
        <taxon>Thiorhodococcus</taxon>
    </lineage>
</organism>
<evidence type="ECO:0000256" key="1">
    <source>
        <dbReference type="ARBA" id="ARBA00004141"/>
    </source>
</evidence>
<evidence type="ECO:0000313" key="7">
    <source>
        <dbReference type="Proteomes" id="UP001597337"/>
    </source>
</evidence>
<gene>
    <name evidence="6" type="ORF">ACFSJC_12460</name>
</gene>
<feature type="transmembrane region" description="Helical" evidence="5">
    <location>
        <begin position="281"/>
        <end position="299"/>
    </location>
</feature>
<accession>A0ABW4YA62</accession>
<dbReference type="Proteomes" id="UP001597337">
    <property type="component" value="Unassembled WGS sequence"/>
</dbReference>
<feature type="transmembrane region" description="Helical" evidence="5">
    <location>
        <begin position="80"/>
        <end position="101"/>
    </location>
</feature>
<feature type="transmembrane region" description="Helical" evidence="5">
    <location>
        <begin position="55"/>
        <end position="73"/>
    </location>
</feature>
<feature type="transmembrane region" description="Helical" evidence="5">
    <location>
        <begin position="107"/>
        <end position="129"/>
    </location>
</feature>
<feature type="transmembrane region" description="Helical" evidence="5">
    <location>
        <begin position="141"/>
        <end position="159"/>
    </location>
</feature>
<keyword evidence="3 5" id="KW-1133">Transmembrane helix</keyword>
<proteinExistence type="predicted"/>
<reference evidence="7" key="1">
    <citation type="journal article" date="2019" name="Int. J. Syst. Evol. Microbiol.">
        <title>The Global Catalogue of Microorganisms (GCM) 10K type strain sequencing project: providing services to taxonomists for standard genome sequencing and annotation.</title>
        <authorList>
            <consortium name="The Broad Institute Genomics Platform"/>
            <consortium name="The Broad Institute Genome Sequencing Center for Infectious Disease"/>
            <person name="Wu L."/>
            <person name="Ma J."/>
        </authorList>
    </citation>
    <scope>NUCLEOTIDE SEQUENCE [LARGE SCALE GENOMIC DNA]</scope>
    <source>
        <strain evidence="7">KACC 12597</strain>
    </source>
</reference>
<name>A0ABW4YA62_9GAMM</name>
<dbReference type="InterPro" id="IPR036259">
    <property type="entry name" value="MFS_trans_sf"/>
</dbReference>
<evidence type="ECO:0000256" key="2">
    <source>
        <dbReference type="ARBA" id="ARBA00022692"/>
    </source>
</evidence>
<feature type="transmembrane region" description="Helical" evidence="5">
    <location>
        <begin position="369"/>
        <end position="386"/>
    </location>
</feature>
<dbReference type="CDD" id="cd06180">
    <property type="entry name" value="MFS_YjiJ"/>
    <property type="match status" value="1"/>
</dbReference>
<dbReference type="RefSeq" id="WP_386027151.1">
    <property type="nucleotide sequence ID" value="NZ_JBHUHX010000032.1"/>
</dbReference>
<dbReference type="PRINTS" id="PR01035">
    <property type="entry name" value="TCRTETA"/>
</dbReference>
<feature type="transmembrane region" description="Helical" evidence="5">
    <location>
        <begin position="21"/>
        <end position="43"/>
    </location>
</feature>
<evidence type="ECO:0000256" key="4">
    <source>
        <dbReference type="ARBA" id="ARBA00023136"/>
    </source>
</evidence>
<evidence type="ECO:0000313" key="6">
    <source>
        <dbReference type="EMBL" id="MFD2112655.1"/>
    </source>
</evidence>
<feature type="transmembrane region" description="Helical" evidence="5">
    <location>
        <begin position="171"/>
        <end position="192"/>
    </location>
</feature>
<dbReference type="Gene3D" id="1.20.1250.20">
    <property type="entry name" value="MFS general substrate transporter like domains"/>
    <property type="match status" value="2"/>
</dbReference>
<evidence type="ECO:0000256" key="3">
    <source>
        <dbReference type="ARBA" id="ARBA00022989"/>
    </source>
</evidence>
<keyword evidence="4 5" id="KW-0472">Membrane</keyword>
<feature type="transmembrane region" description="Helical" evidence="5">
    <location>
        <begin position="252"/>
        <end position="269"/>
    </location>
</feature>
<feature type="transmembrane region" description="Helical" evidence="5">
    <location>
        <begin position="305"/>
        <end position="324"/>
    </location>
</feature>
<keyword evidence="2 5" id="KW-0812">Transmembrane</keyword>
<dbReference type="EMBL" id="JBHUHX010000032">
    <property type="protein sequence ID" value="MFD2112655.1"/>
    <property type="molecule type" value="Genomic_DNA"/>
</dbReference>
<feature type="transmembrane region" description="Helical" evidence="5">
    <location>
        <begin position="213"/>
        <end position="232"/>
    </location>
</feature>
<dbReference type="Pfam" id="PF06779">
    <property type="entry name" value="MFS_4"/>
    <property type="match status" value="1"/>
</dbReference>
<comment type="subcellular location">
    <subcellularLocation>
        <location evidence="1">Membrane</location>
        <topology evidence="1">Multi-pass membrane protein</topology>
    </subcellularLocation>
</comment>
<dbReference type="PANTHER" id="PTHR23537:SF1">
    <property type="entry name" value="SUGAR TRANSPORTER"/>
    <property type="match status" value="1"/>
</dbReference>
<keyword evidence="7" id="KW-1185">Reference proteome</keyword>
<dbReference type="InterPro" id="IPR001958">
    <property type="entry name" value="Tet-R_TetA/multi-R_MdtG-like"/>
</dbReference>
<protein>
    <submittedName>
        <fullName evidence="6">YbfB/YjiJ family MFS transporter</fullName>
    </submittedName>
</protein>
<dbReference type="PANTHER" id="PTHR23537">
    <property type="match status" value="1"/>
</dbReference>
<dbReference type="InterPro" id="IPR010645">
    <property type="entry name" value="MFS_4"/>
</dbReference>
<feature type="transmembrane region" description="Helical" evidence="5">
    <location>
        <begin position="336"/>
        <end position="357"/>
    </location>
</feature>